<dbReference type="KEGG" id="dcr:108214814"/>
<evidence type="ECO:0000256" key="1">
    <source>
        <dbReference type="ARBA" id="ARBA00022737"/>
    </source>
</evidence>
<name>A0AAF1AWK5_DAUCS</name>
<dbReference type="SUPFAM" id="SSF57889">
    <property type="entry name" value="Cysteine-rich domain"/>
    <property type="match status" value="3"/>
</dbReference>
<dbReference type="AlphaFoldDB" id="A0AAF1AWK5"/>
<keyword evidence="4" id="KW-1185">Reference proteome</keyword>
<dbReference type="Pfam" id="PF03107">
    <property type="entry name" value="C1_2"/>
    <property type="match status" value="2"/>
</dbReference>
<dbReference type="PROSITE" id="PS00028">
    <property type="entry name" value="ZINC_FINGER_C2H2_1"/>
    <property type="match status" value="2"/>
</dbReference>
<reference evidence="3" key="1">
    <citation type="journal article" date="2016" name="Nat. Genet.">
        <title>A high-quality carrot genome assembly provides new insights into carotenoid accumulation and asterid genome evolution.</title>
        <authorList>
            <person name="Iorizzo M."/>
            <person name="Ellison S."/>
            <person name="Senalik D."/>
            <person name="Zeng P."/>
            <person name="Satapoomin P."/>
            <person name="Huang J."/>
            <person name="Bowman M."/>
            <person name="Iovene M."/>
            <person name="Sanseverino W."/>
            <person name="Cavagnaro P."/>
            <person name="Yildiz M."/>
            <person name="Macko-Podgorni A."/>
            <person name="Moranska E."/>
            <person name="Grzebelus E."/>
            <person name="Grzebelus D."/>
            <person name="Ashrafi H."/>
            <person name="Zheng Z."/>
            <person name="Cheng S."/>
            <person name="Spooner D."/>
            <person name="Van Deynze A."/>
            <person name="Simon P."/>
        </authorList>
    </citation>
    <scope>NUCLEOTIDE SEQUENCE</scope>
    <source>
        <tissue evidence="3">Leaf</tissue>
    </source>
</reference>
<evidence type="ECO:0000313" key="3">
    <source>
        <dbReference type="EMBL" id="WOG94905.1"/>
    </source>
</evidence>
<dbReference type="InterPro" id="IPR046349">
    <property type="entry name" value="C1-like_sf"/>
</dbReference>
<gene>
    <name evidence="3" type="ORF">DCAR_0314202</name>
</gene>
<proteinExistence type="predicted"/>
<dbReference type="PANTHER" id="PTHR32410:SF216">
    <property type="entry name" value="PHORBOL-ESTER_DAG-TYPE DOMAIN-CONTAINING PROTEIN"/>
    <property type="match status" value="1"/>
</dbReference>
<protein>
    <recommendedName>
        <fullName evidence="2">C2H2-type domain-containing protein</fullName>
    </recommendedName>
</protein>
<dbReference type="EMBL" id="CP093345">
    <property type="protein sequence ID" value="WOG94905.1"/>
    <property type="molecule type" value="Genomic_DNA"/>
</dbReference>
<reference evidence="3" key="2">
    <citation type="submission" date="2022-03" db="EMBL/GenBank/DDBJ databases">
        <title>Draft title - Genomic analysis of global carrot germplasm unveils the trajectory of domestication and the origin of high carotenoid orange carrot.</title>
        <authorList>
            <person name="Iorizzo M."/>
            <person name="Ellison S."/>
            <person name="Senalik D."/>
            <person name="Macko-Podgorni A."/>
            <person name="Grzebelus D."/>
            <person name="Bostan H."/>
            <person name="Rolling W."/>
            <person name="Curaba J."/>
            <person name="Simon P."/>
        </authorList>
    </citation>
    <scope>NUCLEOTIDE SEQUENCE</scope>
    <source>
        <tissue evidence="3">Leaf</tissue>
    </source>
</reference>
<feature type="domain" description="C2H2-type" evidence="2">
    <location>
        <begin position="225"/>
        <end position="245"/>
    </location>
</feature>
<dbReference type="Proteomes" id="UP000077755">
    <property type="component" value="Chromosome 3"/>
</dbReference>
<dbReference type="InterPro" id="IPR053192">
    <property type="entry name" value="Vacuole_Formation_Reg"/>
</dbReference>
<feature type="domain" description="C2H2-type" evidence="2">
    <location>
        <begin position="337"/>
        <end position="358"/>
    </location>
</feature>
<evidence type="ECO:0000313" key="4">
    <source>
        <dbReference type="Proteomes" id="UP000077755"/>
    </source>
</evidence>
<dbReference type="InterPro" id="IPR013087">
    <property type="entry name" value="Znf_C2H2_type"/>
</dbReference>
<dbReference type="PANTHER" id="PTHR32410">
    <property type="entry name" value="CYSTEINE/HISTIDINE-RICH C1 DOMAIN FAMILY PROTEIN"/>
    <property type="match status" value="1"/>
</dbReference>
<accession>A0AAF1AWK5</accession>
<organism evidence="3 4">
    <name type="scientific">Daucus carota subsp. sativus</name>
    <name type="common">Carrot</name>
    <dbReference type="NCBI Taxonomy" id="79200"/>
    <lineage>
        <taxon>Eukaryota</taxon>
        <taxon>Viridiplantae</taxon>
        <taxon>Streptophyta</taxon>
        <taxon>Embryophyta</taxon>
        <taxon>Tracheophyta</taxon>
        <taxon>Spermatophyta</taxon>
        <taxon>Magnoliopsida</taxon>
        <taxon>eudicotyledons</taxon>
        <taxon>Gunneridae</taxon>
        <taxon>Pentapetalae</taxon>
        <taxon>asterids</taxon>
        <taxon>campanulids</taxon>
        <taxon>Apiales</taxon>
        <taxon>Apiaceae</taxon>
        <taxon>Apioideae</taxon>
        <taxon>Scandiceae</taxon>
        <taxon>Daucinae</taxon>
        <taxon>Daucus</taxon>
        <taxon>Daucus sect. Daucus</taxon>
    </lineage>
</organism>
<sequence length="436" mass="50381">MYRRFIRHCPICKQGVEHKNWAYFCEESGYFVHIKCASALLASGKNVIEIEEDDDEQTYSDLIQFPLPRTELLMENLTAVQRSGKLTPQGNAIEDEIDNGEESPLINHWSHPQHKLFLLEELETAHHNSDDDERDTDNRIDEMLVCDGCVQPISTASDKRYYGCIGCNYFLHTTCANHLPLQSGSGNCPRDPQHILKLHHYSTSPLETTLCCRCNARANGFTYRCSPCKNSICISCYLTPHKIKHEYHKHPLVQREATWNKTCNACLVQDISVEYGCESCSDVQVHPSCAVSFPKTIYQRWDSHSISLIYPPIYYKGLRYCEKCELEVNPEAWLYRCSECDQFFHPLCIRQPHLKLGHTIDPSISRTLHPHPLTLKMIYKNRYPQRLHKSLSCRERICLGNFLDEPQQLVLECAGCNYIMCLYCSSRQIILKPLKL</sequence>
<keyword evidence="1" id="KW-0677">Repeat</keyword>
<dbReference type="InterPro" id="IPR004146">
    <property type="entry name" value="DC1"/>
</dbReference>
<evidence type="ECO:0000259" key="2">
    <source>
        <dbReference type="PROSITE" id="PS00028"/>
    </source>
</evidence>